<feature type="signal peptide" evidence="2">
    <location>
        <begin position="1"/>
        <end position="22"/>
    </location>
</feature>
<dbReference type="Gene3D" id="3.60.21.10">
    <property type="match status" value="1"/>
</dbReference>
<dbReference type="RefSeq" id="WP_138086815.1">
    <property type="nucleotide sequence ID" value="NZ_VAUV01000009.1"/>
</dbReference>
<dbReference type="EMBL" id="VAUV01000009">
    <property type="protein sequence ID" value="TLD70216.1"/>
    <property type="molecule type" value="Genomic_DNA"/>
</dbReference>
<keyword evidence="5" id="KW-1185">Reference proteome</keyword>
<reference evidence="4 5" key="1">
    <citation type="submission" date="2019-05" db="EMBL/GenBank/DDBJ databases">
        <title>Verrucobacter flavum gen. nov., sp. nov. a new member of the family Verrucomicrobiaceae.</title>
        <authorList>
            <person name="Szuroczki S."/>
            <person name="Abbaszade G."/>
            <person name="Szabo A."/>
            <person name="Felfoldi T."/>
            <person name="Schumann P."/>
            <person name="Boka K."/>
            <person name="Keki Z."/>
            <person name="Toumi M."/>
            <person name="Toth E."/>
        </authorList>
    </citation>
    <scope>NUCLEOTIDE SEQUENCE [LARGE SCALE GENOMIC DNA]</scope>
    <source>
        <strain evidence="4 5">MG-N-17</strain>
    </source>
</reference>
<feature type="domain" description="Calcineurin-like phosphoesterase" evidence="3">
    <location>
        <begin position="111"/>
        <end position="265"/>
    </location>
</feature>
<dbReference type="Pfam" id="PF00149">
    <property type="entry name" value="Metallophos"/>
    <property type="match status" value="1"/>
</dbReference>
<dbReference type="SUPFAM" id="SSF49363">
    <property type="entry name" value="Purple acid phosphatase, N-terminal domain"/>
    <property type="match status" value="1"/>
</dbReference>
<dbReference type="AlphaFoldDB" id="A0A5R8KD32"/>
<organism evidence="4 5">
    <name type="scientific">Phragmitibacter flavus</name>
    <dbReference type="NCBI Taxonomy" id="2576071"/>
    <lineage>
        <taxon>Bacteria</taxon>
        <taxon>Pseudomonadati</taxon>
        <taxon>Verrucomicrobiota</taxon>
        <taxon>Verrucomicrobiia</taxon>
        <taxon>Verrucomicrobiales</taxon>
        <taxon>Verrucomicrobiaceae</taxon>
        <taxon>Phragmitibacter</taxon>
    </lineage>
</organism>
<dbReference type="SUPFAM" id="SSF56300">
    <property type="entry name" value="Metallo-dependent phosphatases"/>
    <property type="match status" value="1"/>
</dbReference>
<proteinExistence type="predicted"/>
<dbReference type="Proteomes" id="UP000306196">
    <property type="component" value="Unassembled WGS sequence"/>
</dbReference>
<dbReference type="GO" id="GO:0046872">
    <property type="term" value="F:metal ion binding"/>
    <property type="evidence" value="ECO:0007669"/>
    <property type="project" value="InterPro"/>
</dbReference>
<evidence type="ECO:0000259" key="3">
    <source>
        <dbReference type="Pfam" id="PF00149"/>
    </source>
</evidence>
<dbReference type="InterPro" id="IPR029052">
    <property type="entry name" value="Metallo-depent_PP-like"/>
</dbReference>
<name>A0A5R8KD32_9BACT</name>
<keyword evidence="1 2" id="KW-0732">Signal</keyword>
<evidence type="ECO:0000256" key="1">
    <source>
        <dbReference type="ARBA" id="ARBA00022729"/>
    </source>
</evidence>
<dbReference type="InterPro" id="IPR004843">
    <property type="entry name" value="Calcineurin-like_PHP"/>
</dbReference>
<dbReference type="PANTHER" id="PTHR22953">
    <property type="entry name" value="ACID PHOSPHATASE RELATED"/>
    <property type="match status" value="1"/>
</dbReference>
<dbReference type="InterPro" id="IPR008963">
    <property type="entry name" value="Purple_acid_Pase-like_N"/>
</dbReference>
<dbReference type="GO" id="GO:0003993">
    <property type="term" value="F:acid phosphatase activity"/>
    <property type="evidence" value="ECO:0007669"/>
    <property type="project" value="InterPro"/>
</dbReference>
<evidence type="ECO:0000313" key="5">
    <source>
        <dbReference type="Proteomes" id="UP000306196"/>
    </source>
</evidence>
<dbReference type="InterPro" id="IPR039331">
    <property type="entry name" value="PAPs-like"/>
</dbReference>
<dbReference type="OrthoDB" id="179555at2"/>
<accession>A0A5R8KD32</accession>
<protein>
    <recommendedName>
        <fullName evidence="3">Calcineurin-like phosphoesterase domain-containing protein</fullName>
    </recommendedName>
</protein>
<sequence>MIRYFLVCSVLVLGTALPPAEAQVERIWLTHQYHDPSRIVINWETTKPTASVVRYGTTEEMEYRVALEGERSRHHVDVSIPGRDLVWFYQVGDGAASSEVHSFKSYPSEQLRVAVVGDWGYAPQHDLSALVKDDVHLIITAGDNVASLHEKGREGTKAFSAFIDRYPEIFRSTPLMPILGNHDREITPRGPKPPDHSVYDVRATAYRDFFALPVHEWVWHFDIPDFGVRFVALDLNHITDVGTTWQAFDEKSEQFEWYKNVMRASGKFGQVVTLMNERQSTVAGQTKGIWHEQFNRGTALISGFGYFAERAELRGGLPYFNTCLKGDGNPYKDANSKFFAQEHHYLLLKVDRAAGDIEVLFKNLEGNVLDTSVVPKRKR</sequence>
<dbReference type="PANTHER" id="PTHR22953:SF153">
    <property type="entry name" value="PURPLE ACID PHOSPHATASE"/>
    <property type="match status" value="1"/>
</dbReference>
<feature type="chain" id="PRO_5024364069" description="Calcineurin-like phosphoesterase domain-containing protein" evidence="2">
    <location>
        <begin position="23"/>
        <end position="379"/>
    </location>
</feature>
<gene>
    <name evidence="4" type="ORF">FEM03_13590</name>
</gene>
<comment type="caution">
    <text evidence="4">The sequence shown here is derived from an EMBL/GenBank/DDBJ whole genome shotgun (WGS) entry which is preliminary data.</text>
</comment>
<evidence type="ECO:0000256" key="2">
    <source>
        <dbReference type="SAM" id="SignalP"/>
    </source>
</evidence>
<evidence type="ECO:0000313" key="4">
    <source>
        <dbReference type="EMBL" id="TLD70216.1"/>
    </source>
</evidence>